<reference evidence="3 4" key="1">
    <citation type="submission" date="2021-10" db="EMBL/GenBank/DDBJ databases">
        <title>Streptomyces gossypii sp. nov., isolated from soil collected from cotton field.</title>
        <authorList>
            <person name="Ge X."/>
            <person name="Chen X."/>
            <person name="Liu W."/>
        </authorList>
    </citation>
    <scope>NUCLEOTIDE SEQUENCE [LARGE SCALE GENOMIC DNA]</scope>
    <source>
        <strain evidence="3 4">N2-109</strain>
    </source>
</reference>
<dbReference type="CDD" id="cd00431">
    <property type="entry name" value="cysteine_hydrolases"/>
    <property type="match status" value="1"/>
</dbReference>
<dbReference type="Gene3D" id="3.40.50.850">
    <property type="entry name" value="Isochorismatase-like"/>
    <property type="match status" value="1"/>
</dbReference>
<protein>
    <submittedName>
        <fullName evidence="3">Isochorismatase family protein</fullName>
    </submittedName>
</protein>
<evidence type="ECO:0000313" key="4">
    <source>
        <dbReference type="Proteomes" id="UP001156389"/>
    </source>
</evidence>
<proteinExistence type="predicted"/>
<keyword evidence="4" id="KW-1185">Reference proteome</keyword>
<dbReference type="PANTHER" id="PTHR43540:SF7">
    <property type="entry name" value="ISOCHORISMATASE FAMILY PROTEIN YECD"/>
    <property type="match status" value="1"/>
</dbReference>
<evidence type="ECO:0000256" key="1">
    <source>
        <dbReference type="ARBA" id="ARBA00022801"/>
    </source>
</evidence>
<dbReference type="RefSeq" id="WP_260219542.1">
    <property type="nucleotide sequence ID" value="NZ_JAJAGO010000009.1"/>
</dbReference>
<dbReference type="Pfam" id="PF00857">
    <property type="entry name" value="Isochorismatase"/>
    <property type="match status" value="1"/>
</dbReference>
<dbReference type="InterPro" id="IPR000868">
    <property type="entry name" value="Isochorismatase-like_dom"/>
</dbReference>
<evidence type="ECO:0000259" key="2">
    <source>
        <dbReference type="Pfam" id="PF00857"/>
    </source>
</evidence>
<keyword evidence="1" id="KW-0378">Hydrolase</keyword>
<feature type="domain" description="Isochorismatase-like" evidence="2">
    <location>
        <begin position="9"/>
        <end position="163"/>
    </location>
</feature>
<name>A0ABT2JWG4_9ACTN</name>
<dbReference type="PANTHER" id="PTHR43540">
    <property type="entry name" value="PEROXYUREIDOACRYLATE/UREIDOACRYLATE AMIDOHYDROLASE-RELATED"/>
    <property type="match status" value="1"/>
</dbReference>
<dbReference type="Proteomes" id="UP001156389">
    <property type="component" value="Unassembled WGS sequence"/>
</dbReference>
<organism evidence="3 4">
    <name type="scientific">Streptomyces gossypii</name>
    <dbReference type="NCBI Taxonomy" id="2883101"/>
    <lineage>
        <taxon>Bacteria</taxon>
        <taxon>Bacillati</taxon>
        <taxon>Actinomycetota</taxon>
        <taxon>Actinomycetes</taxon>
        <taxon>Kitasatosporales</taxon>
        <taxon>Streptomycetaceae</taxon>
        <taxon>Streptomyces</taxon>
    </lineage>
</organism>
<sequence length="172" mass="18080">MTAVNPAHTVLVLVDLMRRITELPLAPRTGQQAVEAACRLAGEFRTAGAPVVALRAERPNLDRQPSGSELVERVAALADSVVVKRGVGGFHGTRLAELLEGYDATTLVFGGIATNMGVESTARGASDRGFDLVFVEDAMTALTADEHHAAVTLNLPRFGRVITGGELSFATA</sequence>
<dbReference type="InterPro" id="IPR050272">
    <property type="entry name" value="Isochorismatase-like_hydrls"/>
</dbReference>
<dbReference type="InterPro" id="IPR036380">
    <property type="entry name" value="Isochorismatase-like_sf"/>
</dbReference>
<evidence type="ECO:0000313" key="3">
    <source>
        <dbReference type="EMBL" id="MCT2592221.1"/>
    </source>
</evidence>
<dbReference type="EMBL" id="JAJAGO010000009">
    <property type="protein sequence ID" value="MCT2592221.1"/>
    <property type="molecule type" value="Genomic_DNA"/>
</dbReference>
<dbReference type="SUPFAM" id="SSF52499">
    <property type="entry name" value="Isochorismatase-like hydrolases"/>
    <property type="match status" value="1"/>
</dbReference>
<comment type="caution">
    <text evidence="3">The sequence shown here is derived from an EMBL/GenBank/DDBJ whole genome shotgun (WGS) entry which is preliminary data.</text>
</comment>
<accession>A0ABT2JWG4</accession>
<gene>
    <name evidence="3" type="ORF">LHJ74_20335</name>
</gene>